<dbReference type="Proteomes" id="UP000285908">
    <property type="component" value="Unassembled WGS sequence"/>
</dbReference>
<evidence type="ECO:0000313" key="2">
    <source>
        <dbReference type="EMBL" id="RVV96590.1"/>
    </source>
</evidence>
<keyword evidence="3" id="KW-1185">Reference proteome</keyword>
<proteinExistence type="predicted"/>
<dbReference type="GO" id="GO:0030246">
    <property type="term" value="F:carbohydrate binding"/>
    <property type="evidence" value="ECO:0007669"/>
    <property type="project" value="InterPro"/>
</dbReference>
<organism evidence="2 3">
    <name type="scientific">Mesobaculum littorinae</name>
    <dbReference type="NCBI Taxonomy" id="2486419"/>
    <lineage>
        <taxon>Bacteria</taxon>
        <taxon>Pseudomonadati</taxon>
        <taxon>Pseudomonadota</taxon>
        <taxon>Alphaproteobacteria</taxon>
        <taxon>Rhodobacterales</taxon>
        <taxon>Roseobacteraceae</taxon>
        <taxon>Mesobaculum</taxon>
    </lineage>
</organism>
<evidence type="ECO:0000256" key="1">
    <source>
        <dbReference type="SAM" id="MobiDB-lite"/>
    </source>
</evidence>
<feature type="region of interest" description="Disordered" evidence="1">
    <location>
        <begin position="1"/>
        <end position="52"/>
    </location>
</feature>
<comment type="caution">
    <text evidence="2">The sequence shown here is derived from an EMBL/GenBank/DDBJ whole genome shotgun (WGS) entry which is preliminary data.</text>
</comment>
<dbReference type="EMBL" id="RQXX01000010">
    <property type="protein sequence ID" value="RVV96590.1"/>
    <property type="molecule type" value="Genomic_DNA"/>
</dbReference>
<name>A0A438AD25_9RHOB</name>
<protein>
    <recommendedName>
        <fullName evidence="4">Aldose 1-epimerase</fullName>
    </recommendedName>
</protein>
<evidence type="ECO:0000313" key="3">
    <source>
        <dbReference type="Proteomes" id="UP000285908"/>
    </source>
</evidence>
<gene>
    <name evidence="2" type="ORF">EKE94_17855</name>
</gene>
<dbReference type="AlphaFoldDB" id="A0A438AD25"/>
<dbReference type="OrthoDB" id="7335506at2"/>
<reference evidence="2 3" key="1">
    <citation type="submission" date="2018-11" db="EMBL/GenBank/DDBJ databases">
        <title>Mesobaculum littorinae gen. nov., sp. nov., isolated from Littorina scabra that represents a novel genus of the order Rhodobacteraceae.</title>
        <authorList>
            <person name="Li F."/>
        </authorList>
    </citation>
    <scope>NUCLEOTIDE SEQUENCE [LARGE SCALE GENOMIC DNA]</scope>
    <source>
        <strain evidence="2 3">M0103</strain>
    </source>
</reference>
<accession>A0A438AD25</accession>
<dbReference type="InterPro" id="IPR014718">
    <property type="entry name" value="GH-type_carb-bd"/>
</dbReference>
<dbReference type="RefSeq" id="WP_127908000.1">
    <property type="nucleotide sequence ID" value="NZ_RQXX01000010.1"/>
</dbReference>
<evidence type="ECO:0008006" key="4">
    <source>
        <dbReference type="Google" id="ProtNLM"/>
    </source>
</evidence>
<dbReference type="Gene3D" id="2.70.98.10">
    <property type="match status" value="1"/>
</dbReference>
<sequence>MQEDTPGRQPAGGAQDQPAGTVAPHPQADAVAHGPYPAGGGRRQHGDAEDGVWPLVWPQGRADLRAVGGALQRLRLTLPSGRVAQPFAQAPWPAAGVAGHLAHLGGEWPCVPFGSGTVDPAHHGYGSDHVWRLDGLGQGGARMSIDYPAGHPVARLEREVRTRPDGVDLTLAVHVRQDCALPLGLHPILAWPEGGIRIRHAGPAQGRVFPRVFEPGVSRLAPGAAFDSLSAVPLAAGGTADLAHTPGALAEELVQVHGGAPSIEVDYLSEGLRLRLDWDGTAFPSFLMWLSNGGRTGTPWGGRFHGIGIEPCAAAFDDTTLAPHVPGGRPVAVTLSAGTVWRTAYGLTLTDLPDA</sequence>